<evidence type="ECO:0000313" key="2">
    <source>
        <dbReference type="EMBL" id="KAF0331340.1"/>
    </source>
</evidence>
<dbReference type="EMBL" id="WOWK01000004">
    <property type="protein sequence ID" value="KAF0331340.1"/>
    <property type="molecule type" value="Genomic_DNA"/>
</dbReference>
<dbReference type="Proteomes" id="UP000434172">
    <property type="component" value="Unassembled WGS sequence"/>
</dbReference>
<sequence length="1490" mass="166716">MARSSKAPDDAKAGFDIGSTSTRACVECPSRELCIEVENKDISKASSHKHDPGDYTSTGYPFDDDNEEVYLGEKTDPDRLAISLKYAFYVLSDVSDDVMSQYALIKPLRKRMNEEGFRKRLRQGLVDLFSKIWKQIKKLCKLERLRITTISLSIPAQWTDSSGKFTEVYEDIMREVIGAGSRDMEFCFVTETEALAHYLLKDHLEELRRHGHRGEHSAFLFLDFGGHNMNGCIFNVVYGEDHEASFYRVGEAFGAGGGSEQWSYDVSELCIERTEGLTGRRMTAEKKQELVDKFDRFKDSLGPGFDDEKPFESEGTIVSPEEIRHLFEKAHDKILKLAKRHIATLSKFKITDNTVVVAGGTAKHAGIKQRLREMCLKKGVSEPVFVNVDLCVRYDSVKIAKGAAYSASTKISIDDFLRQGAAFGIQRKAVGTGPGSGKNKYWEDTAEVLFSKDKKDALDLNFATGCDEFKIICDPFFGRTGSSRLFYDRCYDVLYIGKLKRGGSRITMSLEKRDGKDFAVLKSEWAHVRTKGMKEWVSPGFTSPPLPLSFDCGPSCFFLDDEELDFERLLAGGTKIGIAARTRASLARQDGSIKTSPRSTPNVEGSQHTAPIDDGVLSSAEIRNMGDDSAAPTLSQQNTRPEYSAASFELHPARQSPNGSATPQPAPVAEMVIGTQSDNSYQQEVTTSQPAPVAQMMIDAQGNTPRNTVMMNRPSGIDDTFLGLDIGSTSTRAFLWCPRRKVRIDVPNTELLLAWKGKYGEGEFSSAGYPFEPDQQVYLGEKGDRKRQEISLKYAFYVFVPEADHGEDKFFEQYALVTPLRERQHDPAFRQRLRRGLMGLVSAVRTMVQEQCKSRGLRVTSIGLSVPSQWTMEFEDVYRDIVGEVFDEMTSPNEQISFHTETEALAHFLLQHHLEQLLGEEILSAIKRNRIAPKVLLFLDFGGHNMNGCIFNVSYAGSGRASFYSISEAFGAGGGSEHWAYYMGELFERKLEEAPGCQSSSSEKREWINWFHTFKDQLGPIQPHELLDLQAEFENKKFEVFHEEVDECFERGMGGCLKEAETQINALGAIKDTKPIVIVSGGTSRHKAVERRVNDICKRNGIEELTYVWDTKKKRMGEFISGNIAKGVAYAASNHLTIDEFVQRGAGFGLQRKQNSTRGKQESDDRWEDVAPPIFSLTSQDPLEILATANDEFRIICDPFFDIQGAKKMPEMKFDRCYDIIHLGKPKNGVWWFGMLLRTHNDQVVMVLKTRRQWFAGETYENGRQWRKGPKDLDAPGGDKKISVILPLYFDGGKNCFLMHESFDVASLNLGPDVKPAKTSKKDLDKVAGANNNEGTRRSARQAEKSEQTATVRANKPNDRIDPTRLQGSPASDQQGCSPTEYQHLPTCGSRFVLREGPPIPEAVMAPTHAPSPMPTSMPTPPLAHGYFDNQDIRGQKGIYQSSKHRRVVSDEASERTQTVNNPASKRARSGTEGMRYNGISDGSGDDDSD</sequence>
<organism evidence="2 3">
    <name type="scientific">Colletotrichum asianum</name>
    <dbReference type="NCBI Taxonomy" id="702518"/>
    <lineage>
        <taxon>Eukaryota</taxon>
        <taxon>Fungi</taxon>
        <taxon>Dikarya</taxon>
        <taxon>Ascomycota</taxon>
        <taxon>Pezizomycotina</taxon>
        <taxon>Sordariomycetes</taxon>
        <taxon>Hypocreomycetidae</taxon>
        <taxon>Glomerellales</taxon>
        <taxon>Glomerellaceae</taxon>
        <taxon>Colletotrichum</taxon>
        <taxon>Colletotrichum gloeosporioides species complex</taxon>
    </lineage>
</organism>
<dbReference type="PANTHER" id="PTHR42749">
    <property type="entry name" value="CELL SHAPE-DETERMINING PROTEIN MREB"/>
    <property type="match status" value="1"/>
</dbReference>
<gene>
    <name evidence="2" type="ORF">GQ607_001648</name>
</gene>
<feature type="region of interest" description="Disordered" evidence="1">
    <location>
        <begin position="1440"/>
        <end position="1490"/>
    </location>
</feature>
<comment type="caution">
    <text evidence="2">The sequence shown here is derived from an EMBL/GenBank/DDBJ whole genome shotgun (WGS) entry which is preliminary data.</text>
</comment>
<dbReference type="CDD" id="cd10170">
    <property type="entry name" value="ASKHA_NBD_HSP70"/>
    <property type="match status" value="1"/>
</dbReference>
<accession>A0A8H3WR64</accession>
<dbReference type="PANTHER" id="PTHR42749:SF1">
    <property type="entry name" value="CELL SHAPE-DETERMINING PROTEIN MREB"/>
    <property type="match status" value="1"/>
</dbReference>
<feature type="region of interest" description="Disordered" evidence="1">
    <location>
        <begin position="1310"/>
        <end position="1383"/>
    </location>
</feature>
<reference evidence="2 3" key="1">
    <citation type="submission" date="2019-12" db="EMBL/GenBank/DDBJ databases">
        <title>A genome sequence resource for the geographically widespread anthracnose pathogen Colletotrichum asianum.</title>
        <authorList>
            <person name="Meng Y."/>
        </authorList>
    </citation>
    <scope>NUCLEOTIDE SEQUENCE [LARGE SCALE GENOMIC DNA]</scope>
    <source>
        <strain evidence="2 3">ICMP 18580</strain>
    </source>
</reference>
<keyword evidence="3" id="KW-1185">Reference proteome</keyword>
<protein>
    <submittedName>
        <fullName evidence="2">Uncharacterized protein</fullName>
    </submittedName>
</protein>
<dbReference type="InterPro" id="IPR043129">
    <property type="entry name" value="ATPase_NBD"/>
</dbReference>
<evidence type="ECO:0000313" key="3">
    <source>
        <dbReference type="Proteomes" id="UP000434172"/>
    </source>
</evidence>
<dbReference type="OrthoDB" id="3819888at2759"/>
<proteinExistence type="predicted"/>
<feature type="compositionally biased region" description="Basic and acidic residues" evidence="1">
    <location>
        <begin position="1335"/>
        <end position="1347"/>
    </location>
</feature>
<feature type="region of interest" description="Disordered" evidence="1">
    <location>
        <begin position="586"/>
        <end position="613"/>
    </location>
</feature>
<feature type="compositionally biased region" description="Polar residues" evidence="1">
    <location>
        <begin position="1366"/>
        <end position="1381"/>
    </location>
</feature>
<dbReference type="SUPFAM" id="SSF53067">
    <property type="entry name" value="Actin-like ATPase domain"/>
    <property type="match status" value="1"/>
</dbReference>
<evidence type="ECO:0000256" key="1">
    <source>
        <dbReference type="SAM" id="MobiDB-lite"/>
    </source>
</evidence>
<feature type="compositionally biased region" description="Polar residues" evidence="1">
    <location>
        <begin position="592"/>
        <end position="609"/>
    </location>
</feature>
<name>A0A8H3WR64_9PEZI</name>